<dbReference type="PROSITE" id="PS50059">
    <property type="entry name" value="FKBP_PPIASE"/>
    <property type="match status" value="1"/>
</dbReference>
<evidence type="ECO:0000313" key="10">
    <source>
        <dbReference type="Proteomes" id="UP000632063"/>
    </source>
</evidence>
<comment type="catalytic activity">
    <reaction evidence="1 5 6">
        <text>[protein]-peptidylproline (omega=180) = [protein]-peptidylproline (omega=0)</text>
        <dbReference type="Rhea" id="RHEA:16237"/>
        <dbReference type="Rhea" id="RHEA-COMP:10747"/>
        <dbReference type="Rhea" id="RHEA-COMP:10748"/>
        <dbReference type="ChEBI" id="CHEBI:83833"/>
        <dbReference type="ChEBI" id="CHEBI:83834"/>
        <dbReference type="EC" id="5.2.1.8"/>
    </reaction>
</comment>
<comment type="similarity">
    <text evidence="2 6">Belongs to the FKBP-type PPIase family.</text>
</comment>
<evidence type="ECO:0000256" key="3">
    <source>
        <dbReference type="ARBA" id="ARBA00023110"/>
    </source>
</evidence>
<keyword evidence="7" id="KW-0732">Signal</keyword>
<evidence type="ECO:0000256" key="6">
    <source>
        <dbReference type="RuleBase" id="RU003915"/>
    </source>
</evidence>
<keyword evidence="3 5" id="KW-0697">Rotamase</keyword>
<dbReference type="Gene3D" id="3.10.50.40">
    <property type="match status" value="1"/>
</dbReference>
<dbReference type="InterPro" id="IPR001179">
    <property type="entry name" value="PPIase_FKBP_dom"/>
</dbReference>
<evidence type="ECO:0000256" key="4">
    <source>
        <dbReference type="ARBA" id="ARBA00023235"/>
    </source>
</evidence>
<sequence>MIRKLFKFLRPGLAAGLIASSAAIAHAEELKITDLKVGDGAEAVAGQMVTVHYTGWLMDGTKFDSSVDRGEPFSFPLGAGRVIRGWDEGVAGMKVGGKRELIIPPQMGYGSRGAGGVIPPNATLKFEVELLGVK</sequence>
<feature type="signal peptide" evidence="7">
    <location>
        <begin position="1"/>
        <end position="27"/>
    </location>
</feature>
<feature type="domain" description="PPIase FKBP-type" evidence="8">
    <location>
        <begin position="46"/>
        <end position="134"/>
    </location>
</feature>
<dbReference type="EMBL" id="JACYXI010000012">
    <property type="protein sequence ID" value="MBD8893262.1"/>
    <property type="molecule type" value="Genomic_DNA"/>
</dbReference>
<keyword evidence="4 5" id="KW-0413">Isomerase</keyword>
<evidence type="ECO:0000313" key="9">
    <source>
        <dbReference type="EMBL" id="MBD8893262.1"/>
    </source>
</evidence>
<accession>A0ABR9CSK2</accession>
<reference evidence="9 10" key="2">
    <citation type="journal article" date="2021" name="Int. J. Syst. Evol. Microbiol.">
        <title>Roseibium litorale sp. nov., isolated from a tidal flat sediment and proposal for the reclassification of Labrenzia polysiphoniae as Roseibium polysiphoniae comb. nov.</title>
        <authorList>
            <person name="Liu Y."/>
            <person name="Pei T."/>
            <person name="Du J."/>
            <person name="Chao M."/>
            <person name="Deng M.R."/>
            <person name="Zhu H."/>
        </authorList>
    </citation>
    <scope>NUCLEOTIDE SEQUENCE [LARGE SCALE GENOMIC DNA]</scope>
    <source>
        <strain evidence="9 10">4C16A</strain>
    </source>
</reference>
<keyword evidence="10" id="KW-1185">Reference proteome</keyword>
<evidence type="ECO:0000256" key="5">
    <source>
        <dbReference type="PROSITE-ProRule" id="PRU00277"/>
    </source>
</evidence>
<evidence type="ECO:0000256" key="7">
    <source>
        <dbReference type="SAM" id="SignalP"/>
    </source>
</evidence>
<dbReference type="PANTHER" id="PTHR43811">
    <property type="entry name" value="FKBP-TYPE PEPTIDYL-PROLYL CIS-TRANS ISOMERASE FKPA"/>
    <property type="match status" value="1"/>
</dbReference>
<evidence type="ECO:0000259" key="8">
    <source>
        <dbReference type="PROSITE" id="PS50059"/>
    </source>
</evidence>
<protein>
    <recommendedName>
        <fullName evidence="6">Peptidyl-prolyl cis-trans isomerase</fullName>
        <ecNumber evidence="6">5.2.1.8</ecNumber>
    </recommendedName>
</protein>
<evidence type="ECO:0000256" key="1">
    <source>
        <dbReference type="ARBA" id="ARBA00000971"/>
    </source>
</evidence>
<gene>
    <name evidence="9" type="ORF">IG616_17090</name>
</gene>
<proteinExistence type="inferred from homology"/>
<reference evidence="10" key="1">
    <citation type="submission" date="2020-09" db="EMBL/GenBank/DDBJ databases">
        <title>The genome sequence of strain Labrenzia suaedae 4C16A.</title>
        <authorList>
            <person name="Liu Y."/>
        </authorList>
    </citation>
    <scope>NUCLEOTIDE SEQUENCE [LARGE SCALE GENOMIC DNA]</scope>
    <source>
        <strain evidence="10">4C16A</strain>
    </source>
</reference>
<dbReference type="InterPro" id="IPR046357">
    <property type="entry name" value="PPIase_dom_sf"/>
</dbReference>
<name>A0ABR9CSK2_9HYPH</name>
<dbReference type="EC" id="5.2.1.8" evidence="6"/>
<comment type="caution">
    <text evidence="9">The sequence shown here is derived from an EMBL/GenBank/DDBJ whole genome shotgun (WGS) entry which is preliminary data.</text>
</comment>
<feature type="chain" id="PRO_5047485246" description="Peptidyl-prolyl cis-trans isomerase" evidence="7">
    <location>
        <begin position="28"/>
        <end position="134"/>
    </location>
</feature>
<dbReference type="GO" id="GO:0016853">
    <property type="term" value="F:isomerase activity"/>
    <property type="evidence" value="ECO:0007669"/>
    <property type="project" value="UniProtKB-KW"/>
</dbReference>
<organism evidence="9 10">
    <name type="scientific">Roseibium litorale</name>
    <dbReference type="NCBI Taxonomy" id="2803841"/>
    <lineage>
        <taxon>Bacteria</taxon>
        <taxon>Pseudomonadati</taxon>
        <taxon>Pseudomonadota</taxon>
        <taxon>Alphaproteobacteria</taxon>
        <taxon>Hyphomicrobiales</taxon>
        <taxon>Stappiaceae</taxon>
        <taxon>Roseibium</taxon>
    </lineage>
</organism>
<dbReference type="SUPFAM" id="SSF54534">
    <property type="entry name" value="FKBP-like"/>
    <property type="match status" value="1"/>
</dbReference>
<dbReference type="RefSeq" id="WP_192149390.1">
    <property type="nucleotide sequence ID" value="NZ_JACYXI010000012.1"/>
</dbReference>
<dbReference type="PANTHER" id="PTHR43811:SF19">
    <property type="entry name" value="39 KDA FK506-BINDING NUCLEAR PROTEIN"/>
    <property type="match status" value="1"/>
</dbReference>
<dbReference type="Pfam" id="PF00254">
    <property type="entry name" value="FKBP_C"/>
    <property type="match status" value="1"/>
</dbReference>
<dbReference type="Proteomes" id="UP000632063">
    <property type="component" value="Unassembled WGS sequence"/>
</dbReference>
<evidence type="ECO:0000256" key="2">
    <source>
        <dbReference type="ARBA" id="ARBA00006577"/>
    </source>
</evidence>